<dbReference type="PANTHER" id="PTHR22762">
    <property type="entry name" value="ALPHA-GLUCOSIDASE"/>
    <property type="match status" value="1"/>
</dbReference>
<accession>A0A7R9Q3P8</accession>
<comment type="similarity">
    <text evidence="1 6">Belongs to the glycosyl hydrolase 31 family.</text>
</comment>
<dbReference type="Pfam" id="PF01055">
    <property type="entry name" value="Glyco_hydro_31_2nd"/>
    <property type="match status" value="2"/>
</dbReference>
<name>A0A7R9Q3P8_9ACAR</name>
<keyword evidence="10" id="KW-1185">Reference proteome</keyword>
<gene>
    <name evidence="9" type="ORF">OSB1V03_LOCUS11669</name>
</gene>
<dbReference type="Gene3D" id="3.20.20.80">
    <property type="entry name" value="Glycosidases"/>
    <property type="match status" value="2"/>
</dbReference>
<evidence type="ECO:0000256" key="6">
    <source>
        <dbReference type="RuleBase" id="RU361185"/>
    </source>
</evidence>
<sequence length="635" mass="72013">EFPLLNQNAIKFNGNQRYYDLEVSDSKDDFTFAITRQSSKTKIFDTSIGGLIYSDQLLQIATHLPTNNVFGLGENTHHSLRHDFSKYKTFGLFSKDHQTGEEQINYYGVHPFYTCLESDGKSHGILLLNSNAMDYTTLPEPGLSFRTSGGVIDLFMFIGDNPEQVIQLYTSLIGKPILPPFWALGYQLTRWGFNGTDNVRQDVMYLDIDYMDQYHDFSYDKKRFAKLPELIDETKSKKNLHWTLILDPAIEAIKQDNPAFEDGYSKDVFIKWDPSDMNEPSNLIDKGYICPKNKYDYPDVRIKPLYGNDNARYLSEKTICMLTRQGDNNELLHYNVHSLYGWSELIATQKAIHAATGKRGFAVSRSTFVSSGRYGTHWLGDNASQWPHMKYSIIGILEFNLFGISFVGPDICGFGDNTTPELCKRWHQLGAFYPFSRNHNAIGNIDQDPAVWIERGHPEVTEAAINSLGLRYKLLPYLYTLFFKAHTIGQTVARPVFHEFPTDSNTYGIDEQFMLGSALLISPFLYQNQSQVKAYLPNTVWYELSPNISKVSKTGPIVINDNKYGIPPVHLRGGSIIPVASDYPHVNTITIRNGSINLLVLPDASHSGSGDLYWDDGDIKGKGKQMDSCMEINKN</sequence>
<evidence type="ECO:0000259" key="8">
    <source>
        <dbReference type="Pfam" id="PF21365"/>
    </source>
</evidence>
<dbReference type="CDD" id="cd06602">
    <property type="entry name" value="GH31_MGAM_SI_GAA"/>
    <property type="match status" value="1"/>
</dbReference>
<dbReference type="InterPro" id="IPR013780">
    <property type="entry name" value="Glyco_hydro_b"/>
</dbReference>
<protein>
    <recommendedName>
        <fullName evidence="11">Alpha-glucosidase</fullName>
    </recommendedName>
</protein>
<keyword evidence="5 6" id="KW-0326">Glycosidase</keyword>
<dbReference type="InterPro" id="IPR017853">
    <property type="entry name" value="GH"/>
</dbReference>
<dbReference type="EMBL" id="CAJPIZ010009214">
    <property type="protein sequence ID" value="CAG2111690.1"/>
    <property type="molecule type" value="Genomic_DNA"/>
</dbReference>
<dbReference type="EMBL" id="OC863789">
    <property type="protein sequence ID" value="CAD7631260.1"/>
    <property type="molecule type" value="Genomic_DNA"/>
</dbReference>
<dbReference type="Pfam" id="PF21365">
    <property type="entry name" value="Glyco_hydro_31_3rd"/>
    <property type="match status" value="1"/>
</dbReference>
<organism evidence="9">
    <name type="scientific">Medioppia subpectinata</name>
    <dbReference type="NCBI Taxonomy" id="1979941"/>
    <lineage>
        <taxon>Eukaryota</taxon>
        <taxon>Metazoa</taxon>
        <taxon>Ecdysozoa</taxon>
        <taxon>Arthropoda</taxon>
        <taxon>Chelicerata</taxon>
        <taxon>Arachnida</taxon>
        <taxon>Acari</taxon>
        <taxon>Acariformes</taxon>
        <taxon>Sarcoptiformes</taxon>
        <taxon>Oribatida</taxon>
        <taxon>Brachypylina</taxon>
        <taxon>Oppioidea</taxon>
        <taxon>Oppiidae</taxon>
        <taxon>Medioppia</taxon>
    </lineage>
</organism>
<dbReference type="Gene3D" id="2.60.40.1760">
    <property type="entry name" value="glycosyl hydrolase (family 31)"/>
    <property type="match status" value="1"/>
</dbReference>
<reference evidence="9" key="1">
    <citation type="submission" date="2020-11" db="EMBL/GenBank/DDBJ databases">
        <authorList>
            <person name="Tran Van P."/>
        </authorList>
    </citation>
    <scope>NUCLEOTIDE SEQUENCE</scope>
</reference>
<feature type="domain" description="Glycosyl hydrolase family 31 C-terminal" evidence="8">
    <location>
        <begin position="489"/>
        <end position="577"/>
    </location>
</feature>
<dbReference type="CDD" id="cd14752">
    <property type="entry name" value="GH31_N"/>
    <property type="match status" value="1"/>
</dbReference>
<evidence type="ECO:0000313" key="9">
    <source>
        <dbReference type="EMBL" id="CAD7631260.1"/>
    </source>
</evidence>
<dbReference type="GO" id="GO:0005975">
    <property type="term" value="P:carbohydrate metabolic process"/>
    <property type="evidence" value="ECO:0007669"/>
    <property type="project" value="InterPro"/>
</dbReference>
<evidence type="ECO:0000256" key="4">
    <source>
        <dbReference type="ARBA" id="ARBA00023180"/>
    </source>
</evidence>
<dbReference type="InterPro" id="IPR048395">
    <property type="entry name" value="Glyco_hydro_31_C"/>
</dbReference>
<evidence type="ECO:0000259" key="7">
    <source>
        <dbReference type="Pfam" id="PF01055"/>
    </source>
</evidence>
<evidence type="ECO:0000256" key="3">
    <source>
        <dbReference type="ARBA" id="ARBA00022801"/>
    </source>
</evidence>
<dbReference type="InterPro" id="IPR000322">
    <property type="entry name" value="Glyco_hydro_31_TIM"/>
</dbReference>
<evidence type="ECO:0000256" key="1">
    <source>
        <dbReference type="ARBA" id="ARBA00007806"/>
    </source>
</evidence>
<dbReference type="Proteomes" id="UP000759131">
    <property type="component" value="Unassembled WGS sequence"/>
</dbReference>
<evidence type="ECO:0000313" key="10">
    <source>
        <dbReference type="Proteomes" id="UP000759131"/>
    </source>
</evidence>
<feature type="domain" description="Glycoside hydrolase family 31 TIM barrel" evidence="7">
    <location>
        <begin position="176"/>
        <end position="272"/>
    </location>
</feature>
<evidence type="ECO:0000256" key="5">
    <source>
        <dbReference type="ARBA" id="ARBA00023295"/>
    </source>
</evidence>
<dbReference type="SUPFAM" id="SSF51445">
    <property type="entry name" value="(Trans)glycosidases"/>
    <property type="match status" value="1"/>
</dbReference>
<dbReference type="SUPFAM" id="SSF51011">
    <property type="entry name" value="Glycosyl hydrolase domain"/>
    <property type="match status" value="1"/>
</dbReference>
<dbReference type="InterPro" id="IPR011013">
    <property type="entry name" value="Gal_mutarotase_sf_dom"/>
</dbReference>
<evidence type="ECO:0000256" key="2">
    <source>
        <dbReference type="ARBA" id="ARBA00022729"/>
    </source>
</evidence>
<dbReference type="GO" id="GO:0004558">
    <property type="term" value="F:alpha-1,4-glucosidase activity"/>
    <property type="evidence" value="ECO:0007669"/>
    <property type="project" value="TreeGrafter"/>
</dbReference>
<dbReference type="PROSITE" id="PS00707">
    <property type="entry name" value="GLYCOSYL_HYDROL_F31_2"/>
    <property type="match status" value="1"/>
</dbReference>
<dbReference type="AlphaFoldDB" id="A0A7R9Q3P8"/>
<feature type="domain" description="Glycoside hydrolase family 31 TIM barrel" evidence="7">
    <location>
        <begin position="276"/>
        <end position="481"/>
    </location>
</feature>
<evidence type="ECO:0008006" key="11">
    <source>
        <dbReference type="Google" id="ProtNLM"/>
    </source>
</evidence>
<keyword evidence="4" id="KW-0325">Glycoprotein</keyword>
<dbReference type="OrthoDB" id="6431919at2759"/>
<proteinExistence type="inferred from homology"/>
<dbReference type="GO" id="GO:0030246">
    <property type="term" value="F:carbohydrate binding"/>
    <property type="evidence" value="ECO:0007669"/>
    <property type="project" value="InterPro"/>
</dbReference>
<dbReference type="InterPro" id="IPR030459">
    <property type="entry name" value="Glyco_hydro_31_CS"/>
</dbReference>
<dbReference type="SUPFAM" id="SSF74650">
    <property type="entry name" value="Galactose mutarotase-like"/>
    <property type="match status" value="1"/>
</dbReference>
<dbReference type="PANTHER" id="PTHR22762:SF133">
    <property type="entry name" value="P-TYPE DOMAIN-CONTAINING PROTEIN"/>
    <property type="match status" value="1"/>
</dbReference>
<dbReference type="Gene3D" id="2.60.40.1180">
    <property type="entry name" value="Golgi alpha-mannosidase II"/>
    <property type="match status" value="2"/>
</dbReference>
<keyword evidence="2" id="KW-0732">Signal</keyword>
<feature type="non-terminal residue" evidence="9">
    <location>
        <position position="1"/>
    </location>
</feature>
<keyword evidence="3 6" id="KW-0378">Hydrolase</keyword>